<feature type="domain" description="HTH tetR-type" evidence="5">
    <location>
        <begin position="6"/>
        <end position="66"/>
    </location>
</feature>
<evidence type="ECO:0000256" key="3">
    <source>
        <dbReference type="ARBA" id="ARBA00023163"/>
    </source>
</evidence>
<dbReference type="PROSITE" id="PS50977">
    <property type="entry name" value="HTH_TETR_2"/>
    <property type="match status" value="1"/>
</dbReference>
<dbReference type="RefSeq" id="WP_125238611.1">
    <property type="nucleotide sequence ID" value="NZ_RQYF01000010.1"/>
</dbReference>
<protein>
    <submittedName>
        <fullName evidence="6">TetR/AcrR family transcriptional regulator</fullName>
    </submittedName>
</protein>
<evidence type="ECO:0000256" key="2">
    <source>
        <dbReference type="ARBA" id="ARBA00023125"/>
    </source>
</evidence>
<dbReference type="AlphaFoldDB" id="A0A3P2ACP0"/>
<dbReference type="PANTHER" id="PTHR47506">
    <property type="entry name" value="TRANSCRIPTIONAL REGULATORY PROTEIN"/>
    <property type="match status" value="1"/>
</dbReference>
<name>A0A3P2ACP0_9BACE</name>
<gene>
    <name evidence="6" type="ORF">EII33_03830</name>
</gene>
<evidence type="ECO:0000313" key="6">
    <source>
        <dbReference type="EMBL" id="RRD92446.1"/>
    </source>
</evidence>
<keyword evidence="3" id="KW-0804">Transcription</keyword>
<dbReference type="Gene3D" id="1.10.357.10">
    <property type="entry name" value="Tetracycline Repressor, domain 2"/>
    <property type="match status" value="1"/>
</dbReference>
<keyword evidence="7" id="KW-1185">Reference proteome</keyword>
<dbReference type="EMBL" id="RQYF01000010">
    <property type="protein sequence ID" value="RRD92446.1"/>
    <property type="molecule type" value="Genomic_DNA"/>
</dbReference>
<proteinExistence type="predicted"/>
<accession>A0A3P2ACP0</accession>
<evidence type="ECO:0000259" key="5">
    <source>
        <dbReference type="PROSITE" id="PS50977"/>
    </source>
</evidence>
<dbReference type="SUPFAM" id="SSF46689">
    <property type="entry name" value="Homeodomain-like"/>
    <property type="match status" value="1"/>
</dbReference>
<reference evidence="6 7" key="1">
    <citation type="submission" date="2018-11" db="EMBL/GenBank/DDBJ databases">
        <title>Genomes From Bacteria Associated with the Canine Oral Cavity: a Test Case for Automated Genome-Based Taxonomic Assignment.</title>
        <authorList>
            <person name="Coil D.A."/>
            <person name="Jospin G."/>
            <person name="Darling A.E."/>
            <person name="Wallis C."/>
            <person name="Davis I.J."/>
            <person name="Harris S."/>
            <person name="Eisen J.A."/>
            <person name="Holcombe L.J."/>
            <person name="O'Flynn C."/>
        </authorList>
    </citation>
    <scope>NUCLEOTIDE SEQUENCE [LARGE SCALE GENOMIC DNA]</scope>
    <source>
        <strain evidence="6 7">OH1047_COT-310</strain>
    </source>
</reference>
<sequence>MQIPKEATRKILLETAREAFFKKGFKAVSMRELSKKTGICLSNIYKYYPGKEDLLEEVLSLLLKAMNDVLEEHDRSENFALNSFASEEYHRNSLREMMTLVVRYREELRLLFFSVQNSRFKDYWERWIERSTAMGMDYMREMGRLHPQIHTDISPFFMYFSCSGWINMMREVVLHKELSSSDIERFIDEYIKFSSGSWIKLMNIERNMIPSEAENSNSNDSV</sequence>
<keyword evidence="2 4" id="KW-0238">DNA-binding</keyword>
<dbReference type="Pfam" id="PF00440">
    <property type="entry name" value="TetR_N"/>
    <property type="match status" value="1"/>
</dbReference>
<evidence type="ECO:0000256" key="1">
    <source>
        <dbReference type="ARBA" id="ARBA00023015"/>
    </source>
</evidence>
<dbReference type="InterPro" id="IPR001647">
    <property type="entry name" value="HTH_TetR"/>
</dbReference>
<dbReference type="PANTHER" id="PTHR47506:SF6">
    <property type="entry name" value="HTH-TYPE TRANSCRIPTIONAL REPRESSOR NEMR"/>
    <property type="match status" value="1"/>
</dbReference>
<organism evidence="6 7">
    <name type="scientific">Prevotella heparinolytica</name>
    <dbReference type="NCBI Taxonomy" id="28113"/>
    <lineage>
        <taxon>Bacteria</taxon>
        <taxon>Pseudomonadati</taxon>
        <taxon>Bacteroidota</taxon>
        <taxon>Bacteroidia</taxon>
        <taxon>Bacteroidales</taxon>
        <taxon>Bacteroidaceae</taxon>
        <taxon>Bacteroides</taxon>
    </lineage>
</organism>
<dbReference type="PRINTS" id="PR00455">
    <property type="entry name" value="HTHTETR"/>
</dbReference>
<feature type="DNA-binding region" description="H-T-H motif" evidence="4">
    <location>
        <begin position="29"/>
        <end position="48"/>
    </location>
</feature>
<evidence type="ECO:0000256" key="4">
    <source>
        <dbReference type="PROSITE-ProRule" id="PRU00335"/>
    </source>
</evidence>
<dbReference type="Proteomes" id="UP000279562">
    <property type="component" value="Unassembled WGS sequence"/>
</dbReference>
<dbReference type="InterPro" id="IPR009057">
    <property type="entry name" value="Homeodomain-like_sf"/>
</dbReference>
<keyword evidence="1" id="KW-0805">Transcription regulation</keyword>
<evidence type="ECO:0000313" key="7">
    <source>
        <dbReference type="Proteomes" id="UP000279562"/>
    </source>
</evidence>
<comment type="caution">
    <text evidence="6">The sequence shown here is derived from an EMBL/GenBank/DDBJ whole genome shotgun (WGS) entry which is preliminary data.</text>
</comment>
<dbReference type="GO" id="GO:0003677">
    <property type="term" value="F:DNA binding"/>
    <property type="evidence" value="ECO:0007669"/>
    <property type="project" value="UniProtKB-UniRule"/>
</dbReference>